<evidence type="ECO:0000256" key="2">
    <source>
        <dbReference type="SAM" id="Phobius"/>
    </source>
</evidence>
<keyword evidence="2" id="KW-0812">Transmembrane</keyword>
<feature type="region of interest" description="Disordered" evidence="1">
    <location>
        <begin position="236"/>
        <end position="258"/>
    </location>
</feature>
<gene>
    <name evidence="3" type="ORF">HT576_11710</name>
</gene>
<evidence type="ECO:0000313" key="4">
    <source>
        <dbReference type="Proteomes" id="UP000728647"/>
    </source>
</evidence>
<dbReference type="OrthoDB" id="187611at2157"/>
<evidence type="ECO:0000313" key="3">
    <source>
        <dbReference type="EMBL" id="NUB91680.1"/>
    </source>
</evidence>
<dbReference type="EMBL" id="JABURA010000001">
    <property type="protein sequence ID" value="NUB91680.1"/>
    <property type="molecule type" value="Genomic_DNA"/>
</dbReference>
<name>A0A8J8GM35_9EURY</name>
<proteinExistence type="predicted"/>
<dbReference type="Proteomes" id="UP000728647">
    <property type="component" value="Unassembled WGS sequence"/>
</dbReference>
<sequence>MTKKTKATATEDEPTRIGDSIRRLIPGATAVLLLLAVAGGSVLGLPAAGTGPADDPTIGATDAEAADDANVTVEIDCDESDVLVTAPDDAEYGLSVVNVGPSGTGTSTSRRAPLAGNATVTVGDADIVYAFVTDASTEEPITSAVEQCVEEPRTETTDGPSIAVDCNESAVRFTAPDAVAYTARVSSVDVSPTGASTSTVSGTVTGNATVPIGDDLIVALASTDDADEPIAAIRDCGRTAGDERSPAAEPCSSDSSDS</sequence>
<feature type="transmembrane region" description="Helical" evidence="2">
    <location>
        <begin position="24"/>
        <end position="45"/>
    </location>
</feature>
<feature type="compositionally biased region" description="Basic and acidic residues" evidence="1">
    <location>
        <begin position="236"/>
        <end position="246"/>
    </location>
</feature>
<protein>
    <submittedName>
        <fullName evidence="3">Uncharacterized protein</fullName>
    </submittedName>
</protein>
<comment type="caution">
    <text evidence="3">The sequence shown here is derived from an EMBL/GenBank/DDBJ whole genome shotgun (WGS) entry which is preliminary data.</text>
</comment>
<dbReference type="RefSeq" id="WP_174702121.1">
    <property type="nucleotide sequence ID" value="NZ_JABURA010000001.1"/>
</dbReference>
<evidence type="ECO:0000256" key="1">
    <source>
        <dbReference type="SAM" id="MobiDB-lite"/>
    </source>
</evidence>
<reference evidence="3" key="1">
    <citation type="submission" date="2020-06" db="EMBL/GenBank/DDBJ databases">
        <title>Haloterrigena sp. nov., an extremely halophilic archaeon isolated from a saline sediment.</title>
        <authorList>
            <person name="Liu B.-B."/>
        </authorList>
    </citation>
    <scope>NUCLEOTIDE SEQUENCE</scope>
    <source>
        <strain evidence="3">SYSU A121-1</strain>
    </source>
</reference>
<organism evidence="3 4">
    <name type="scientific">Haloterrigena gelatinilytica</name>
    <dbReference type="NCBI Taxonomy" id="2741724"/>
    <lineage>
        <taxon>Archaea</taxon>
        <taxon>Methanobacteriati</taxon>
        <taxon>Methanobacteriota</taxon>
        <taxon>Stenosarchaea group</taxon>
        <taxon>Halobacteria</taxon>
        <taxon>Halobacteriales</taxon>
        <taxon>Natrialbaceae</taxon>
        <taxon>Haloterrigena</taxon>
    </lineage>
</organism>
<accession>A0A8J8GM35</accession>
<keyword evidence="2" id="KW-0472">Membrane</keyword>
<keyword evidence="2" id="KW-1133">Transmembrane helix</keyword>
<dbReference type="AlphaFoldDB" id="A0A8J8GM35"/>